<dbReference type="Pfam" id="PF20268">
    <property type="entry name" value="SBDS_C"/>
    <property type="match status" value="1"/>
</dbReference>
<evidence type="ECO:0000313" key="3">
    <source>
        <dbReference type="Proteomes" id="UP000095281"/>
    </source>
</evidence>
<dbReference type="OMA" id="TEICKQX"/>
<name>A0A1I8BLF1_MELHA</name>
<organism evidence="3 4">
    <name type="scientific">Meloidogyne hapla</name>
    <name type="common">Root-knot nematode worm</name>
    <dbReference type="NCBI Taxonomy" id="6305"/>
    <lineage>
        <taxon>Eukaryota</taxon>
        <taxon>Metazoa</taxon>
        <taxon>Ecdysozoa</taxon>
        <taxon>Nematoda</taxon>
        <taxon>Chromadorea</taxon>
        <taxon>Rhabditida</taxon>
        <taxon>Tylenchina</taxon>
        <taxon>Tylenchomorpha</taxon>
        <taxon>Tylenchoidea</taxon>
        <taxon>Meloidogynidae</taxon>
        <taxon>Meloidogyninae</taxon>
        <taxon>Meloidogyne</taxon>
    </lineage>
</organism>
<keyword evidence="3" id="KW-1185">Reference proteome</keyword>
<evidence type="ECO:0000259" key="2">
    <source>
        <dbReference type="Pfam" id="PF20268"/>
    </source>
</evidence>
<sequence length="133" mass="15138">MFFESTRGQLAKRDDLIECFDADNQLEFLKRLALEMIPKLCENLKIDRAKMRVRVSVPAKHAKSIHGKLKGFFETVEVEDWEKGNLEMVGLIEPGLIEAIAELLKGDKKEKIEQIGLELLSLKVISEGEVEIN</sequence>
<comment type="similarity">
    <text evidence="1">Belongs to the SDO1/SBDS family.</text>
</comment>
<dbReference type="Gene3D" id="3.30.70.240">
    <property type="match status" value="1"/>
</dbReference>
<dbReference type="AlphaFoldDB" id="A0A1I8BLF1"/>
<evidence type="ECO:0000256" key="1">
    <source>
        <dbReference type="ARBA" id="ARBA00007433"/>
    </source>
</evidence>
<dbReference type="InterPro" id="IPR046928">
    <property type="entry name" value="SDO1/SBDS_C"/>
</dbReference>
<proteinExistence type="inferred from homology"/>
<dbReference type="PANTHER" id="PTHR10927">
    <property type="entry name" value="RIBOSOME MATURATION PROTEIN SBDS"/>
    <property type="match status" value="1"/>
</dbReference>
<dbReference type="WBParaSite" id="MhA1_Contig306.frz3.gene4">
    <property type="protein sequence ID" value="MhA1_Contig306.frz3.gene4"/>
    <property type="gene ID" value="MhA1_Contig306.frz3.gene4"/>
</dbReference>
<protein>
    <submittedName>
        <fullName evidence="4">SBDS_C domain-containing protein</fullName>
    </submittedName>
</protein>
<accession>A0A1I8BLF1</accession>
<feature type="domain" description="Ribosome maturation protein SDO1/SBDS C-terminal" evidence="2">
    <location>
        <begin position="51"/>
        <end position="120"/>
    </location>
</feature>
<reference evidence="4" key="1">
    <citation type="submission" date="2016-11" db="UniProtKB">
        <authorList>
            <consortium name="WormBaseParasite"/>
        </authorList>
    </citation>
    <scope>IDENTIFICATION</scope>
</reference>
<dbReference type="InterPro" id="IPR039100">
    <property type="entry name" value="Sdo1/SBDS-like"/>
</dbReference>
<dbReference type="PANTHER" id="PTHR10927:SF1">
    <property type="entry name" value="RIBOSOME MATURATION PROTEIN SBDS"/>
    <property type="match status" value="1"/>
</dbReference>
<dbReference type="Proteomes" id="UP000095281">
    <property type="component" value="Unplaced"/>
</dbReference>
<evidence type="ECO:0000313" key="4">
    <source>
        <dbReference type="WBParaSite" id="MhA1_Contig306.frz3.gene4"/>
    </source>
</evidence>